<dbReference type="GO" id="GO:0016020">
    <property type="term" value="C:membrane"/>
    <property type="evidence" value="ECO:0007669"/>
    <property type="project" value="UniProtKB-SubCell"/>
</dbReference>
<keyword evidence="9" id="KW-1185">Reference proteome</keyword>
<evidence type="ECO:0000256" key="6">
    <source>
        <dbReference type="SAM" id="Phobius"/>
    </source>
</evidence>
<feature type="transmembrane region" description="Helical" evidence="6">
    <location>
        <begin position="350"/>
        <end position="368"/>
    </location>
</feature>
<dbReference type="PANTHER" id="PTHR43791:SF85">
    <property type="entry name" value="TRANSPORTER, PUTATIVE (AFU_ORTHOLOGUE AFUA_6G00710)-RELATED"/>
    <property type="match status" value="1"/>
</dbReference>
<organism evidence="8 9">
    <name type="scientific">Fonsecaea multimorphosa CBS 102226</name>
    <dbReference type="NCBI Taxonomy" id="1442371"/>
    <lineage>
        <taxon>Eukaryota</taxon>
        <taxon>Fungi</taxon>
        <taxon>Dikarya</taxon>
        <taxon>Ascomycota</taxon>
        <taxon>Pezizomycotina</taxon>
        <taxon>Eurotiomycetes</taxon>
        <taxon>Chaetothyriomycetidae</taxon>
        <taxon>Chaetothyriales</taxon>
        <taxon>Herpotrichiellaceae</taxon>
        <taxon>Fonsecaea</taxon>
    </lineage>
</organism>
<evidence type="ECO:0000313" key="8">
    <source>
        <dbReference type="EMBL" id="KIX92781.1"/>
    </source>
</evidence>
<evidence type="ECO:0000259" key="7">
    <source>
        <dbReference type="PROSITE" id="PS50850"/>
    </source>
</evidence>
<feature type="transmembrane region" description="Helical" evidence="6">
    <location>
        <begin position="442"/>
        <end position="463"/>
    </location>
</feature>
<dbReference type="FunFam" id="1.20.1250.20:FF:000034">
    <property type="entry name" value="MFS general substrate transporter"/>
    <property type="match status" value="1"/>
</dbReference>
<keyword evidence="3 6" id="KW-0812">Transmembrane</keyword>
<dbReference type="PANTHER" id="PTHR43791">
    <property type="entry name" value="PERMEASE-RELATED"/>
    <property type="match status" value="1"/>
</dbReference>
<comment type="subcellular location">
    <subcellularLocation>
        <location evidence="1">Membrane</location>
        <topology evidence="1">Multi-pass membrane protein</topology>
    </subcellularLocation>
</comment>
<feature type="transmembrane region" description="Helical" evidence="6">
    <location>
        <begin position="49"/>
        <end position="70"/>
    </location>
</feature>
<feature type="transmembrane region" description="Helical" evidence="6">
    <location>
        <begin position="326"/>
        <end position="343"/>
    </location>
</feature>
<evidence type="ECO:0000256" key="4">
    <source>
        <dbReference type="ARBA" id="ARBA00022989"/>
    </source>
</evidence>
<dbReference type="SUPFAM" id="SSF103473">
    <property type="entry name" value="MFS general substrate transporter"/>
    <property type="match status" value="1"/>
</dbReference>
<dbReference type="GO" id="GO:0022857">
    <property type="term" value="F:transmembrane transporter activity"/>
    <property type="evidence" value="ECO:0007669"/>
    <property type="project" value="InterPro"/>
</dbReference>
<gene>
    <name evidence="8" type="ORF">Z520_11444</name>
</gene>
<proteinExistence type="predicted"/>
<dbReference type="OrthoDB" id="9971669at2759"/>
<dbReference type="InterPro" id="IPR011701">
    <property type="entry name" value="MFS"/>
</dbReference>
<feature type="transmembrane region" description="Helical" evidence="6">
    <location>
        <begin position="216"/>
        <end position="238"/>
    </location>
</feature>
<sequence length="506" mass="55769">MAVLVFAEKEISDHVEGLDGTGPGNVPVTDHQELSSLSATELASYNRKMLVKLDVVLVPMMAMLYLLAFLDRANIGNARIAGLQEDLQMTSHQYSTAVTATYVLYIAAELPSNLILRKIGPRLLLSGLCFCWGVVTTLQSQVNSYSGLLVARLILGMAEGGLFPGINLYLSMFYRRDELQLRIALFYSAAALSGAFGGLLAAAIEKMDGIGGLAGWQWIFCLEGLFTVCFSVVAFFVLPNHPNEVRTFNSEEAKRYADRLQLDAEFPNTERVTLNGVLSVFATPHILILFPIMFASACCLFGMAYFTPTIVSGMGYSSTRTQLMTVPPFAVGFVVCVATSYLSDRHRKRGLAAIITGMVALIGVIMFYRGRSNAVRYASLFLVISGLYANGPCYLSWIPNNTAAHTRRATAIATCFVFTNSGGILSAWIFPSEQAPYYPLASKLILSMTVVTLVFTVAEMWMLEWLNKRKETPEYREKLLGQVQGMDLAEQFVKLGDAHPDYKYFL</sequence>
<feature type="transmembrane region" description="Helical" evidence="6">
    <location>
        <begin position="148"/>
        <end position="171"/>
    </location>
</feature>
<dbReference type="EMBL" id="KN848100">
    <property type="protein sequence ID" value="KIX92781.1"/>
    <property type="molecule type" value="Genomic_DNA"/>
</dbReference>
<protein>
    <recommendedName>
        <fullName evidence="7">Major facilitator superfamily (MFS) profile domain-containing protein</fullName>
    </recommendedName>
</protein>
<dbReference type="Gene3D" id="1.20.1250.20">
    <property type="entry name" value="MFS general substrate transporter like domains"/>
    <property type="match status" value="2"/>
</dbReference>
<dbReference type="Proteomes" id="UP000053411">
    <property type="component" value="Unassembled WGS sequence"/>
</dbReference>
<keyword evidence="4 6" id="KW-1133">Transmembrane helix</keyword>
<evidence type="ECO:0000313" key="9">
    <source>
        <dbReference type="Proteomes" id="UP000053411"/>
    </source>
</evidence>
<dbReference type="PROSITE" id="PS50850">
    <property type="entry name" value="MFS"/>
    <property type="match status" value="1"/>
</dbReference>
<dbReference type="Pfam" id="PF07690">
    <property type="entry name" value="MFS_1"/>
    <property type="match status" value="1"/>
</dbReference>
<evidence type="ECO:0000256" key="2">
    <source>
        <dbReference type="ARBA" id="ARBA00022448"/>
    </source>
</evidence>
<name>A0A0D2I6C9_9EURO</name>
<evidence type="ECO:0000256" key="3">
    <source>
        <dbReference type="ARBA" id="ARBA00022692"/>
    </source>
</evidence>
<keyword evidence="2" id="KW-0813">Transport</keyword>
<feature type="transmembrane region" description="Helical" evidence="6">
    <location>
        <begin position="286"/>
        <end position="306"/>
    </location>
</feature>
<feature type="transmembrane region" description="Helical" evidence="6">
    <location>
        <begin position="409"/>
        <end position="430"/>
    </location>
</feature>
<feature type="transmembrane region" description="Helical" evidence="6">
    <location>
        <begin position="183"/>
        <end position="204"/>
    </location>
</feature>
<evidence type="ECO:0000256" key="5">
    <source>
        <dbReference type="ARBA" id="ARBA00023136"/>
    </source>
</evidence>
<dbReference type="GeneID" id="27717190"/>
<accession>A0A0D2I6C9</accession>
<dbReference type="FunFam" id="1.20.1250.20:FF:000013">
    <property type="entry name" value="MFS general substrate transporter"/>
    <property type="match status" value="1"/>
</dbReference>
<dbReference type="VEuPathDB" id="FungiDB:Z520_11444"/>
<feature type="transmembrane region" description="Helical" evidence="6">
    <location>
        <begin position="123"/>
        <end position="142"/>
    </location>
</feature>
<dbReference type="RefSeq" id="XP_016626904.1">
    <property type="nucleotide sequence ID" value="XM_016781933.1"/>
</dbReference>
<evidence type="ECO:0000256" key="1">
    <source>
        <dbReference type="ARBA" id="ARBA00004141"/>
    </source>
</evidence>
<feature type="domain" description="Major facilitator superfamily (MFS) profile" evidence="7">
    <location>
        <begin position="57"/>
        <end position="470"/>
    </location>
</feature>
<feature type="transmembrane region" description="Helical" evidence="6">
    <location>
        <begin position="374"/>
        <end position="397"/>
    </location>
</feature>
<dbReference type="AlphaFoldDB" id="A0A0D2I6C9"/>
<dbReference type="InterPro" id="IPR020846">
    <property type="entry name" value="MFS_dom"/>
</dbReference>
<dbReference type="InterPro" id="IPR036259">
    <property type="entry name" value="MFS_trans_sf"/>
</dbReference>
<reference evidence="8 9" key="1">
    <citation type="submission" date="2015-01" db="EMBL/GenBank/DDBJ databases">
        <title>The Genome Sequence of Fonsecaea multimorphosa CBS 102226.</title>
        <authorList>
            <consortium name="The Broad Institute Genomics Platform"/>
            <person name="Cuomo C."/>
            <person name="de Hoog S."/>
            <person name="Gorbushina A."/>
            <person name="Stielow B."/>
            <person name="Teixiera M."/>
            <person name="Abouelleil A."/>
            <person name="Chapman S.B."/>
            <person name="Priest M."/>
            <person name="Young S.K."/>
            <person name="Wortman J."/>
            <person name="Nusbaum C."/>
            <person name="Birren B."/>
        </authorList>
    </citation>
    <scope>NUCLEOTIDE SEQUENCE [LARGE SCALE GENOMIC DNA]</scope>
    <source>
        <strain evidence="8 9">CBS 102226</strain>
    </source>
</reference>
<keyword evidence="5 6" id="KW-0472">Membrane</keyword>